<dbReference type="GeneID" id="93653658"/>
<dbReference type="PROSITE" id="PS01031">
    <property type="entry name" value="SHSP"/>
    <property type="match status" value="1"/>
</dbReference>
<gene>
    <name evidence="4" type="ORF">I9W82_005029</name>
</gene>
<dbReference type="EMBL" id="JAEOAQ010000007">
    <property type="protein sequence ID" value="KAG5417396.1"/>
    <property type="molecule type" value="Genomic_DNA"/>
</dbReference>
<dbReference type="InterPro" id="IPR008978">
    <property type="entry name" value="HSP20-like_chaperone"/>
</dbReference>
<dbReference type="Proteomes" id="UP000669133">
    <property type="component" value="Unassembled WGS sequence"/>
</dbReference>
<feature type="domain" description="SHSP" evidence="3">
    <location>
        <begin position="86"/>
        <end position="194"/>
    </location>
</feature>
<organism evidence="4 5">
    <name type="scientific">Candida metapsilosis</name>
    <dbReference type="NCBI Taxonomy" id="273372"/>
    <lineage>
        <taxon>Eukaryota</taxon>
        <taxon>Fungi</taxon>
        <taxon>Dikarya</taxon>
        <taxon>Ascomycota</taxon>
        <taxon>Saccharomycotina</taxon>
        <taxon>Pichiomycetes</taxon>
        <taxon>Debaryomycetaceae</taxon>
        <taxon>Candida/Lodderomyces clade</taxon>
        <taxon>Candida</taxon>
    </lineage>
</organism>
<protein>
    <recommendedName>
        <fullName evidence="3">SHSP domain-containing protein</fullName>
    </recommendedName>
</protein>
<evidence type="ECO:0000313" key="4">
    <source>
        <dbReference type="EMBL" id="KAG5417396.1"/>
    </source>
</evidence>
<sequence>MFSSWGNYIDHELDKMMSRPRKYTNSIPPQYNPRRIAERTMPKQYHPGQDEERNHLPLSSRHSGSDLWDRDHHFVDDFWDKFSSGKYFIGFDDSLHTKEKDDKYLVSYDDPGLKQDEVKVDFDEEENELVIHVDHEDRTNDHASSKSYSSTMKFEKSIKVDDIKAEIDDNGIQLVLPKMHADNEHIHHVAVTRSDNLSLGN</sequence>
<dbReference type="CDD" id="cd00298">
    <property type="entry name" value="ACD_sHsps_p23-like"/>
    <property type="match status" value="1"/>
</dbReference>
<comment type="caution">
    <text evidence="4">The sequence shown here is derived from an EMBL/GenBank/DDBJ whole genome shotgun (WGS) entry which is preliminary data.</text>
</comment>
<dbReference type="AlphaFoldDB" id="A0A8H8DB57"/>
<dbReference type="InterPro" id="IPR002068">
    <property type="entry name" value="A-crystallin/Hsp20_dom"/>
</dbReference>
<evidence type="ECO:0000256" key="1">
    <source>
        <dbReference type="PROSITE-ProRule" id="PRU00285"/>
    </source>
</evidence>
<name>A0A8H8DB57_9ASCO</name>
<evidence type="ECO:0000259" key="3">
    <source>
        <dbReference type="PROSITE" id="PS01031"/>
    </source>
</evidence>
<reference evidence="4 5" key="1">
    <citation type="submission" date="2020-12" db="EMBL/GenBank/DDBJ databases">
        <title>Effect of drift, selection, and recombination on the evolution of hybrid genomes in Candida yeast pathogens.</title>
        <authorList>
            <person name="Mixao V."/>
            <person name="Ksiezopolska E."/>
            <person name="Saus E."/>
            <person name="Boekhout T."/>
            <person name="Gacser A."/>
            <person name="Gabaldon T."/>
        </authorList>
    </citation>
    <scope>NUCLEOTIDE SEQUENCE [LARGE SCALE GENOMIC DNA]</scope>
    <source>
        <strain evidence="4 5">BP57</strain>
    </source>
</reference>
<dbReference type="RefSeq" id="XP_067546512.1">
    <property type="nucleotide sequence ID" value="XM_067694164.1"/>
</dbReference>
<comment type="similarity">
    <text evidence="1 2">Belongs to the small heat shock protein (HSP20) family.</text>
</comment>
<dbReference type="Gene3D" id="2.60.40.790">
    <property type="match status" value="1"/>
</dbReference>
<proteinExistence type="inferred from homology"/>
<evidence type="ECO:0000313" key="5">
    <source>
        <dbReference type="Proteomes" id="UP000669133"/>
    </source>
</evidence>
<accession>A0A8H8DB57</accession>
<dbReference type="SUPFAM" id="SSF49764">
    <property type="entry name" value="HSP20-like chaperones"/>
    <property type="match status" value="1"/>
</dbReference>
<keyword evidence="5" id="KW-1185">Reference proteome</keyword>
<dbReference type="Pfam" id="PF00011">
    <property type="entry name" value="HSP20"/>
    <property type="match status" value="1"/>
</dbReference>
<dbReference type="OrthoDB" id="1431247at2759"/>
<evidence type="ECO:0000256" key="2">
    <source>
        <dbReference type="RuleBase" id="RU003616"/>
    </source>
</evidence>